<dbReference type="AlphaFoldDB" id="A0A9N9GI70"/>
<gene>
    <name evidence="2" type="ORF">AGERDE_LOCUS9545</name>
</gene>
<dbReference type="EMBL" id="CAJVPL010002433">
    <property type="protein sequence ID" value="CAG8610042.1"/>
    <property type="molecule type" value="Genomic_DNA"/>
</dbReference>
<feature type="compositionally biased region" description="Low complexity" evidence="1">
    <location>
        <begin position="50"/>
        <end position="61"/>
    </location>
</feature>
<dbReference type="OrthoDB" id="10425434at2759"/>
<evidence type="ECO:0000313" key="3">
    <source>
        <dbReference type="Proteomes" id="UP000789831"/>
    </source>
</evidence>
<reference evidence="2" key="1">
    <citation type="submission" date="2021-06" db="EMBL/GenBank/DDBJ databases">
        <authorList>
            <person name="Kallberg Y."/>
            <person name="Tangrot J."/>
            <person name="Rosling A."/>
        </authorList>
    </citation>
    <scope>NUCLEOTIDE SEQUENCE</scope>
    <source>
        <strain evidence="2">MT106</strain>
    </source>
</reference>
<feature type="compositionally biased region" description="Polar residues" evidence="1">
    <location>
        <begin position="62"/>
        <end position="98"/>
    </location>
</feature>
<feature type="region of interest" description="Disordered" evidence="1">
    <location>
        <begin position="29"/>
        <end position="164"/>
    </location>
</feature>
<proteinExistence type="predicted"/>
<evidence type="ECO:0000313" key="2">
    <source>
        <dbReference type="EMBL" id="CAG8610042.1"/>
    </source>
</evidence>
<evidence type="ECO:0000256" key="1">
    <source>
        <dbReference type="SAM" id="MobiDB-lite"/>
    </source>
</evidence>
<comment type="caution">
    <text evidence="2">The sequence shown here is derived from an EMBL/GenBank/DDBJ whole genome shotgun (WGS) entry which is preliminary data.</text>
</comment>
<protein>
    <submittedName>
        <fullName evidence="2">9019_t:CDS:1</fullName>
    </submittedName>
</protein>
<accession>A0A9N9GI70</accession>
<organism evidence="2 3">
    <name type="scientific">Ambispora gerdemannii</name>
    <dbReference type="NCBI Taxonomy" id="144530"/>
    <lineage>
        <taxon>Eukaryota</taxon>
        <taxon>Fungi</taxon>
        <taxon>Fungi incertae sedis</taxon>
        <taxon>Mucoromycota</taxon>
        <taxon>Glomeromycotina</taxon>
        <taxon>Glomeromycetes</taxon>
        <taxon>Archaeosporales</taxon>
        <taxon>Ambisporaceae</taxon>
        <taxon>Ambispora</taxon>
    </lineage>
</organism>
<keyword evidence="3" id="KW-1185">Reference proteome</keyword>
<dbReference type="Proteomes" id="UP000789831">
    <property type="component" value="Unassembled WGS sequence"/>
</dbReference>
<sequence length="249" mass="28388">MPPRKSFKKKTASQNITSIPLRYNKNSIVREKVTPPQPITKFFEVSTSPDNNNDNNYNSYNKSTPSPRNTLKSSSQQRINRKSQSNDAKNNYRLNQFGFSFRQEPGSPSPSPSSFDGSSTDKSQQREDSGIGIDFDIDDESKKDNDNRNNKQKQKSLASDTTEILPPADAIRKVIEENLLDLTDKKNSDSTNNTIPMRPSSLGYNLINIIPEGDYNSWFMDENGNKRYSLWKLAGCRDDITKTIDFYQY</sequence>
<feature type="compositionally biased region" description="Basic and acidic residues" evidence="1">
    <location>
        <begin position="140"/>
        <end position="149"/>
    </location>
</feature>
<name>A0A9N9GI70_9GLOM</name>